<dbReference type="RefSeq" id="WP_013114977.1">
    <property type="nucleotide sequence ID" value="NC_014150.1"/>
</dbReference>
<dbReference type="SUPFAM" id="SSF53335">
    <property type="entry name" value="S-adenosyl-L-methionine-dependent methyltransferases"/>
    <property type="match status" value="1"/>
</dbReference>
<dbReference type="Gene3D" id="3.40.50.150">
    <property type="entry name" value="Vaccinia Virus protein VP39"/>
    <property type="match status" value="1"/>
</dbReference>
<organism evidence="2 3">
    <name type="scientific">Brachyspira murdochii (strain ATCC 51284 / DSM 12563 / 56-150)</name>
    <name type="common">Serpulina murdochii</name>
    <dbReference type="NCBI Taxonomy" id="526224"/>
    <lineage>
        <taxon>Bacteria</taxon>
        <taxon>Pseudomonadati</taxon>
        <taxon>Spirochaetota</taxon>
        <taxon>Spirochaetia</taxon>
        <taxon>Brachyspirales</taxon>
        <taxon>Brachyspiraceae</taxon>
        <taxon>Brachyspira</taxon>
    </lineage>
</organism>
<dbReference type="GO" id="GO:0032259">
    <property type="term" value="P:methylation"/>
    <property type="evidence" value="ECO:0007669"/>
    <property type="project" value="UniProtKB-KW"/>
</dbReference>
<accession>D5U6E1</accession>
<dbReference type="Gene3D" id="3.40.50.720">
    <property type="entry name" value="NAD(P)-binding Rossmann-like Domain"/>
    <property type="match status" value="1"/>
</dbReference>
<name>D5U6E1_BRAM5</name>
<dbReference type="eggNOG" id="COG1086">
    <property type="taxonomic scope" value="Bacteria"/>
</dbReference>
<dbReference type="AlphaFoldDB" id="D5U6E1"/>
<gene>
    <name evidence="2" type="ordered locus">Bmur_2571</name>
</gene>
<protein>
    <submittedName>
        <fullName evidence="2">Methyltransferase FkbM family</fullName>
    </submittedName>
</protein>
<dbReference type="HOGENOM" id="CLU_048284_0_0_12"/>
<keyword evidence="2" id="KW-0489">Methyltransferase</keyword>
<evidence type="ECO:0000313" key="2">
    <source>
        <dbReference type="EMBL" id="ADG72640.1"/>
    </source>
</evidence>
<dbReference type="NCBIfam" id="TIGR01444">
    <property type="entry name" value="fkbM_fam"/>
    <property type="match status" value="1"/>
</dbReference>
<dbReference type="GO" id="GO:0008168">
    <property type="term" value="F:methyltransferase activity"/>
    <property type="evidence" value="ECO:0007669"/>
    <property type="project" value="UniProtKB-KW"/>
</dbReference>
<proteinExistence type="predicted"/>
<dbReference type="EMBL" id="CP001959">
    <property type="protein sequence ID" value="ADG72640.1"/>
    <property type="molecule type" value="Genomic_DNA"/>
</dbReference>
<feature type="domain" description="Methyltransferase FkbM" evidence="1">
    <location>
        <begin position="179"/>
        <end position="332"/>
    </location>
</feature>
<keyword evidence="2" id="KW-0808">Transferase</keyword>
<dbReference type="STRING" id="526224.Bmur_2571"/>
<dbReference type="KEGG" id="brm:Bmur_2571"/>
<dbReference type="InterPro" id="IPR006342">
    <property type="entry name" value="FkbM_mtfrase"/>
</dbReference>
<sequence>MKTDLNKLYDDNLNEFNEIEKIINKDGISLFGAGEFGYRCAKYLMDNNYKINCFIDNDINKQNKEIYGIKIVPKNDILSKNSKVVLISTTKYINEIINENKDNYTYIIPFDKYFIMKNFNRFISIYEYLYDNKSKEIFEKLLYCKYNGFIERLSDIFEKSHYFSVNAFLSDSKKQIFLDLGAYVGDTVEKFIEHSEGIFDKIYAFEPGDKQFSAMNIRVSRLIREWAIDSNSIILEKLGISDTNKEVFFDESCDILSSNITNNETGIKIKVVSVDEYLNGRPITFLKSDIEGEELNMLKGASETIKKYKPKMAISIYHRPDDFFTIPEFIKSLVPEYKFYLRHHSITFAETVLYCCI</sequence>
<evidence type="ECO:0000259" key="1">
    <source>
        <dbReference type="Pfam" id="PF05050"/>
    </source>
</evidence>
<dbReference type="Pfam" id="PF05050">
    <property type="entry name" value="Methyltransf_21"/>
    <property type="match status" value="1"/>
</dbReference>
<evidence type="ECO:0000313" key="3">
    <source>
        <dbReference type="Proteomes" id="UP000001915"/>
    </source>
</evidence>
<dbReference type="InterPro" id="IPR029063">
    <property type="entry name" value="SAM-dependent_MTases_sf"/>
</dbReference>
<dbReference type="OrthoDB" id="308810at2"/>
<reference evidence="2 3" key="1">
    <citation type="journal article" date="2010" name="Stand. Genomic Sci.">
        <title>Complete genome sequence of Brachyspira murdochii type strain (56-150).</title>
        <authorList>
            <person name="Pati A."/>
            <person name="Sikorski J."/>
            <person name="Gronow S."/>
            <person name="Munk C."/>
            <person name="Lapidus A."/>
            <person name="Copeland A."/>
            <person name="Glavina Del Tio T."/>
            <person name="Nolan M."/>
            <person name="Lucas S."/>
            <person name="Chen F."/>
            <person name="Tice H."/>
            <person name="Cheng J.F."/>
            <person name="Han C."/>
            <person name="Detter J.C."/>
            <person name="Bruce D."/>
            <person name="Tapia R."/>
            <person name="Goodwin L."/>
            <person name="Pitluck S."/>
            <person name="Liolios K."/>
            <person name="Ivanova N."/>
            <person name="Mavromatis K."/>
            <person name="Mikhailova N."/>
            <person name="Chen A."/>
            <person name="Palaniappan K."/>
            <person name="Land M."/>
            <person name="Hauser L."/>
            <person name="Chang Y.J."/>
            <person name="Jeffries C.D."/>
            <person name="Spring S."/>
            <person name="Rohde M."/>
            <person name="Goker M."/>
            <person name="Bristow J."/>
            <person name="Eisen J.A."/>
            <person name="Markowitz V."/>
            <person name="Hugenholtz P."/>
            <person name="Kyrpides N.C."/>
            <person name="Klenk H.P."/>
        </authorList>
    </citation>
    <scope>NUCLEOTIDE SEQUENCE [LARGE SCALE GENOMIC DNA]</scope>
    <source>
        <strain evidence="3">ATCC 51284 / DSM 12563 / 56-150</strain>
    </source>
</reference>
<dbReference type="Proteomes" id="UP000001915">
    <property type="component" value="Chromosome"/>
</dbReference>